<dbReference type="Proteomes" id="UP000000851">
    <property type="component" value="Chromosome"/>
</dbReference>
<name>C7PXJ8_CATAD</name>
<dbReference type="Pfam" id="PF03259">
    <property type="entry name" value="Robl_LC7"/>
    <property type="match status" value="1"/>
</dbReference>
<gene>
    <name evidence="2" type="ordered locus">Caci_2533</name>
</gene>
<feature type="domain" description="Roadblock/LAMTOR2" evidence="1">
    <location>
        <begin position="9"/>
        <end position="100"/>
    </location>
</feature>
<dbReference type="InterPro" id="IPR053141">
    <property type="entry name" value="Mycobact_SerProt_Inhib_Rv3364c"/>
</dbReference>
<dbReference type="Gene3D" id="3.30.450.30">
    <property type="entry name" value="Dynein light chain 2a, cytoplasmic"/>
    <property type="match status" value="1"/>
</dbReference>
<evidence type="ECO:0000259" key="1">
    <source>
        <dbReference type="SMART" id="SM00960"/>
    </source>
</evidence>
<dbReference type="InParanoid" id="C7PXJ8"/>
<accession>C7PXJ8</accession>
<dbReference type="AlphaFoldDB" id="C7PXJ8"/>
<organism evidence="2 3">
    <name type="scientific">Catenulispora acidiphila (strain DSM 44928 / JCM 14897 / NBRC 102108 / NRRL B-24433 / ID139908)</name>
    <dbReference type="NCBI Taxonomy" id="479433"/>
    <lineage>
        <taxon>Bacteria</taxon>
        <taxon>Bacillati</taxon>
        <taxon>Actinomycetota</taxon>
        <taxon>Actinomycetes</taxon>
        <taxon>Catenulisporales</taxon>
        <taxon>Catenulisporaceae</taxon>
        <taxon>Catenulispora</taxon>
    </lineage>
</organism>
<keyword evidence="3" id="KW-1185">Reference proteome</keyword>
<dbReference type="KEGG" id="cai:Caci_2533"/>
<protein>
    <submittedName>
        <fullName evidence="2">Roadblock/LC7 family protein</fullName>
    </submittedName>
</protein>
<dbReference type="STRING" id="479433.Caci_2533"/>
<evidence type="ECO:0000313" key="2">
    <source>
        <dbReference type="EMBL" id="ACU71451.1"/>
    </source>
</evidence>
<reference evidence="2 3" key="1">
    <citation type="journal article" date="2009" name="Stand. Genomic Sci.">
        <title>Complete genome sequence of Catenulispora acidiphila type strain (ID 139908).</title>
        <authorList>
            <person name="Copeland A."/>
            <person name="Lapidus A."/>
            <person name="Glavina Del Rio T."/>
            <person name="Nolan M."/>
            <person name="Lucas S."/>
            <person name="Chen F."/>
            <person name="Tice H."/>
            <person name="Cheng J.F."/>
            <person name="Bruce D."/>
            <person name="Goodwin L."/>
            <person name="Pitluck S."/>
            <person name="Mikhailova N."/>
            <person name="Pati A."/>
            <person name="Ivanova N."/>
            <person name="Mavromatis K."/>
            <person name="Chen A."/>
            <person name="Palaniappan K."/>
            <person name="Chain P."/>
            <person name="Land M."/>
            <person name="Hauser L."/>
            <person name="Chang Y.J."/>
            <person name="Jeffries C.D."/>
            <person name="Chertkov O."/>
            <person name="Brettin T."/>
            <person name="Detter J.C."/>
            <person name="Han C."/>
            <person name="Ali Z."/>
            <person name="Tindall B.J."/>
            <person name="Goker M."/>
            <person name="Bristow J."/>
            <person name="Eisen J.A."/>
            <person name="Markowitz V."/>
            <person name="Hugenholtz P."/>
            <person name="Kyrpides N.C."/>
            <person name="Klenk H.P."/>
        </authorList>
    </citation>
    <scope>NUCLEOTIDE SEQUENCE [LARGE SCALE GENOMIC DNA]</scope>
    <source>
        <strain evidence="3">DSM 44928 / JCM 14897 / NBRC 102108 / NRRL B-24433 / ID139908</strain>
    </source>
</reference>
<dbReference type="HOGENOM" id="CLU_094585_2_1_11"/>
<dbReference type="OrthoDB" id="3213021at2"/>
<dbReference type="EMBL" id="CP001700">
    <property type="protein sequence ID" value="ACU71451.1"/>
    <property type="molecule type" value="Genomic_DNA"/>
</dbReference>
<dbReference type="eggNOG" id="COG2018">
    <property type="taxonomic scope" value="Bacteria"/>
</dbReference>
<evidence type="ECO:0000313" key="3">
    <source>
        <dbReference type="Proteomes" id="UP000000851"/>
    </source>
</evidence>
<dbReference type="SUPFAM" id="SSF103196">
    <property type="entry name" value="Roadblock/LC7 domain"/>
    <property type="match status" value="1"/>
</dbReference>
<dbReference type="InterPro" id="IPR004942">
    <property type="entry name" value="Roadblock/LAMTOR2_dom"/>
</dbReference>
<sequence>MIRPQMQLDWLLQGLVDGVPGARHALVLTGDGLRLAHYAVDEDVADRLAAICAGLQSLSSAVAEMFPGGDQRTRMIVIEVGGGYFYVMAAGEGAFLAVVADDGVDAGLMGRQMRDLVVRIGEHLASPARREGR</sequence>
<proteinExistence type="predicted"/>
<dbReference type="PANTHER" id="PTHR36222">
    <property type="entry name" value="SERINE PROTEASE INHIBITOR RV3364C"/>
    <property type="match status" value="1"/>
</dbReference>
<dbReference type="SMART" id="SM00960">
    <property type="entry name" value="Robl_LC7"/>
    <property type="match status" value="1"/>
</dbReference>
<dbReference type="PANTHER" id="PTHR36222:SF1">
    <property type="entry name" value="SERINE PROTEASE INHIBITOR RV3364C"/>
    <property type="match status" value="1"/>
</dbReference>